<comment type="caution">
    <text evidence="1">The sequence shown here is derived from an EMBL/GenBank/DDBJ whole genome shotgun (WGS) entry which is preliminary data.</text>
</comment>
<sequence>MNSQIPIFLFSKQMHIFLENNLCHNLHGFTTSQEIVKYEKICLLNIYHPKYDHPPILQNQTIITYLSIEKYLKVPKFIWFPQLKMFNQQIGIFLRKYFFYFQNYQNSLNQKIV</sequence>
<accession>A0A8S1MVU7</accession>
<dbReference type="Proteomes" id="UP000692954">
    <property type="component" value="Unassembled WGS sequence"/>
</dbReference>
<protein>
    <submittedName>
        <fullName evidence="1">Uncharacterized protein</fullName>
    </submittedName>
</protein>
<dbReference type="AlphaFoldDB" id="A0A8S1MVU7"/>
<name>A0A8S1MVU7_9CILI</name>
<dbReference type="EMBL" id="CAJJDN010000041">
    <property type="protein sequence ID" value="CAD8081163.1"/>
    <property type="molecule type" value="Genomic_DNA"/>
</dbReference>
<evidence type="ECO:0000313" key="1">
    <source>
        <dbReference type="EMBL" id="CAD8081163.1"/>
    </source>
</evidence>
<gene>
    <name evidence="1" type="ORF">PSON_ATCC_30995.1.T0410264</name>
</gene>
<organism evidence="1 2">
    <name type="scientific">Paramecium sonneborni</name>
    <dbReference type="NCBI Taxonomy" id="65129"/>
    <lineage>
        <taxon>Eukaryota</taxon>
        <taxon>Sar</taxon>
        <taxon>Alveolata</taxon>
        <taxon>Ciliophora</taxon>
        <taxon>Intramacronucleata</taxon>
        <taxon>Oligohymenophorea</taxon>
        <taxon>Peniculida</taxon>
        <taxon>Parameciidae</taxon>
        <taxon>Paramecium</taxon>
    </lineage>
</organism>
<keyword evidence="2" id="KW-1185">Reference proteome</keyword>
<reference evidence="1" key="1">
    <citation type="submission" date="2021-01" db="EMBL/GenBank/DDBJ databases">
        <authorList>
            <consortium name="Genoscope - CEA"/>
            <person name="William W."/>
        </authorList>
    </citation>
    <scope>NUCLEOTIDE SEQUENCE</scope>
</reference>
<proteinExistence type="predicted"/>
<evidence type="ECO:0000313" key="2">
    <source>
        <dbReference type="Proteomes" id="UP000692954"/>
    </source>
</evidence>